<reference evidence="3" key="1">
    <citation type="submission" date="2014-09" db="EMBL/GenBank/DDBJ databases">
        <title>Vibrio variabilis JCM 19239. (C206) whole genome shotgun sequence.</title>
        <authorList>
            <person name="Sawabe T."/>
            <person name="Meirelles P."/>
            <person name="Nakanishi M."/>
            <person name="Sayaka M."/>
            <person name="Hattori M."/>
            <person name="Ohkuma M."/>
        </authorList>
    </citation>
    <scope>NUCLEOTIDE SEQUENCE [LARGE SCALE GENOMIC DNA]</scope>
    <source>
        <strain evidence="3">JCM 19239</strain>
    </source>
</reference>
<evidence type="ECO:0000313" key="2">
    <source>
        <dbReference type="EMBL" id="GAL30710.1"/>
    </source>
</evidence>
<keyword evidence="1" id="KW-0732">Signal</keyword>
<organism evidence="2 3">
    <name type="scientific">Vibrio variabilis</name>
    <dbReference type="NCBI Taxonomy" id="990271"/>
    <lineage>
        <taxon>Bacteria</taxon>
        <taxon>Pseudomonadati</taxon>
        <taxon>Pseudomonadota</taxon>
        <taxon>Gammaproteobacteria</taxon>
        <taxon>Vibrionales</taxon>
        <taxon>Vibrionaceae</taxon>
        <taxon>Vibrio</taxon>
    </lineage>
</organism>
<proteinExistence type="predicted"/>
<gene>
    <name evidence="2" type="ORF">JCM19239_6977</name>
</gene>
<keyword evidence="3" id="KW-1185">Reference proteome</keyword>
<reference evidence="3" key="2">
    <citation type="submission" date="2014-09" db="EMBL/GenBank/DDBJ databases">
        <authorList>
            <consortium name="NBRP consortium"/>
            <person name="Sawabe T."/>
            <person name="Meirelles P."/>
            <person name="Nakanishi M."/>
            <person name="Sayaka M."/>
            <person name="Hattori M."/>
            <person name="Ohkuma M."/>
        </authorList>
    </citation>
    <scope>NUCLEOTIDE SEQUENCE [LARGE SCALE GENOMIC DNA]</scope>
    <source>
        <strain evidence="3">JCM 19239</strain>
    </source>
</reference>
<dbReference type="Proteomes" id="UP000029223">
    <property type="component" value="Unassembled WGS sequence"/>
</dbReference>
<evidence type="ECO:0000256" key="1">
    <source>
        <dbReference type="ARBA" id="ARBA00022729"/>
    </source>
</evidence>
<sequence>MDTDRYLQFGLSYDWLIERNYFSVYGQYGFDESIDIYDIGFMYGYSVSPSLFVYWDTYYQWRDTTKAYELPDPIDYANHRQEWKNTVGVSYSIHPMVDLGANYNVDVLTSQHGFENGTRNSFDLSATLNTPYVQPYVKYTKGQYRVRPGRPVEDSSNVEFGFYLDF</sequence>
<comment type="caution">
    <text evidence="2">The sequence shown here is derived from an EMBL/GenBank/DDBJ whole genome shotgun (WGS) entry which is preliminary data.</text>
</comment>
<dbReference type="InterPro" id="IPR053713">
    <property type="entry name" value="Bact_OM_Channel_sf"/>
</dbReference>
<name>A0ABQ0JQT6_9VIBR</name>
<evidence type="ECO:0000313" key="3">
    <source>
        <dbReference type="Proteomes" id="UP000029223"/>
    </source>
</evidence>
<accession>A0ABQ0JQT6</accession>
<dbReference type="Gene3D" id="2.40.160.40">
    <property type="entry name" value="monomeric porin ompg"/>
    <property type="match status" value="1"/>
</dbReference>
<protein>
    <submittedName>
        <fullName evidence="2">Uncharacterized protein</fullName>
    </submittedName>
</protein>
<dbReference type="EMBL" id="BBMS01000107">
    <property type="protein sequence ID" value="GAL30710.1"/>
    <property type="molecule type" value="Genomic_DNA"/>
</dbReference>